<reference evidence="3 4" key="1">
    <citation type="submission" date="2023-12" db="EMBL/GenBank/DDBJ databases">
        <title>Baltic Sea Cyanobacteria.</title>
        <authorList>
            <person name="Delbaje E."/>
            <person name="Fewer D.P."/>
            <person name="Shishido T.K."/>
        </authorList>
    </citation>
    <scope>NUCLEOTIDE SEQUENCE [LARGE SCALE GENOMIC DNA]</scope>
    <source>
        <strain evidence="3 4">UHCC 0281</strain>
    </source>
</reference>
<organism evidence="3 4">
    <name type="scientific">Cyanobium gracile UHCC 0281</name>
    <dbReference type="NCBI Taxonomy" id="3110309"/>
    <lineage>
        <taxon>Bacteria</taxon>
        <taxon>Bacillati</taxon>
        <taxon>Cyanobacteriota</taxon>
        <taxon>Cyanophyceae</taxon>
        <taxon>Synechococcales</taxon>
        <taxon>Prochlorococcaceae</taxon>
        <taxon>Cyanobium</taxon>
    </lineage>
</organism>
<keyword evidence="2" id="KW-0732">Signal</keyword>
<dbReference type="RefSeq" id="WP_323356328.1">
    <property type="nucleotide sequence ID" value="NZ_JAYGHY010000015.1"/>
</dbReference>
<keyword evidence="4" id="KW-1185">Reference proteome</keyword>
<dbReference type="Proteomes" id="UP001302329">
    <property type="component" value="Unassembled WGS sequence"/>
</dbReference>
<evidence type="ECO:0000313" key="4">
    <source>
        <dbReference type="Proteomes" id="UP001302329"/>
    </source>
</evidence>
<dbReference type="Pfam" id="PF20191">
    <property type="entry name" value="DUF6554"/>
    <property type="match status" value="1"/>
</dbReference>
<feature type="compositionally biased region" description="Gly residues" evidence="1">
    <location>
        <begin position="133"/>
        <end position="142"/>
    </location>
</feature>
<dbReference type="InterPro" id="IPR046684">
    <property type="entry name" value="DUF6554"/>
</dbReference>
<proteinExistence type="predicted"/>
<evidence type="ECO:0000256" key="1">
    <source>
        <dbReference type="SAM" id="MobiDB-lite"/>
    </source>
</evidence>
<dbReference type="EMBL" id="JAYGHY010000015">
    <property type="protein sequence ID" value="MEA5442248.1"/>
    <property type="molecule type" value="Genomic_DNA"/>
</dbReference>
<evidence type="ECO:0000256" key="2">
    <source>
        <dbReference type="SAM" id="SignalP"/>
    </source>
</evidence>
<feature type="region of interest" description="Disordered" evidence="1">
    <location>
        <begin position="114"/>
        <end position="150"/>
    </location>
</feature>
<accession>A0ABU5SV18</accession>
<name>A0ABU5SV18_9CYAN</name>
<feature type="signal peptide" evidence="2">
    <location>
        <begin position="1"/>
        <end position="31"/>
    </location>
</feature>
<sequence>MATRHFLLRRLGSLGLAAAAGLLATAGTAQSARAGNDIEGPGGKGAQVYCFMRNNGNVHEVSWTAAYALIKRQGSGMFKTSPEHAAVMITEAVVQNPGTFPDCGRFLGDLYAPRTPGSTATSPEPSPTAISVVGGGKAGGSGMTRSERYN</sequence>
<protein>
    <submittedName>
        <fullName evidence="3">DUF6554 family protein</fullName>
    </submittedName>
</protein>
<gene>
    <name evidence="3" type="ORF">VB739_06760</name>
</gene>
<evidence type="ECO:0000313" key="3">
    <source>
        <dbReference type="EMBL" id="MEA5442248.1"/>
    </source>
</evidence>
<feature type="chain" id="PRO_5046630126" evidence="2">
    <location>
        <begin position="32"/>
        <end position="150"/>
    </location>
</feature>
<comment type="caution">
    <text evidence="3">The sequence shown here is derived from an EMBL/GenBank/DDBJ whole genome shotgun (WGS) entry which is preliminary data.</text>
</comment>